<proteinExistence type="predicted"/>
<dbReference type="Proteomes" id="UP000634136">
    <property type="component" value="Unassembled WGS sequence"/>
</dbReference>
<accession>A0A834SEZ7</accession>
<evidence type="ECO:0000313" key="1">
    <source>
        <dbReference type="EMBL" id="KAF7802261.1"/>
    </source>
</evidence>
<dbReference type="AlphaFoldDB" id="A0A834SEZ7"/>
<gene>
    <name evidence="1" type="ORF">G2W53_041372</name>
</gene>
<organism evidence="1 2">
    <name type="scientific">Senna tora</name>
    <dbReference type="NCBI Taxonomy" id="362788"/>
    <lineage>
        <taxon>Eukaryota</taxon>
        <taxon>Viridiplantae</taxon>
        <taxon>Streptophyta</taxon>
        <taxon>Embryophyta</taxon>
        <taxon>Tracheophyta</taxon>
        <taxon>Spermatophyta</taxon>
        <taxon>Magnoliopsida</taxon>
        <taxon>eudicotyledons</taxon>
        <taxon>Gunneridae</taxon>
        <taxon>Pentapetalae</taxon>
        <taxon>rosids</taxon>
        <taxon>fabids</taxon>
        <taxon>Fabales</taxon>
        <taxon>Fabaceae</taxon>
        <taxon>Caesalpinioideae</taxon>
        <taxon>Cassia clade</taxon>
        <taxon>Senna</taxon>
    </lineage>
</organism>
<evidence type="ECO:0000313" key="2">
    <source>
        <dbReference type="Proteomes" id="UP000634136"/>
    </source>
</evidence>
<protein>
    <submittedName>
        <fullName evidence="1">Uncharacterized protein</fullName>
    </submittedName>
</protein>
<dbReference type="EMBL" id="JAAIUW010000013">
    <property type="protein sequence ID" value="KAF7802261.1"/>
    <property type="molecule type" value="Genomic_DNA"/>
</dbReference>
<sequence>MRFLRNFGYTKGCPKQGQSWFGVRNLPLHWRLPVVERIERS</sequence>
<comment type="caution">
    <text evidence="1">The sequence shown here is derived from an EMBL/GenBank/DDBJ whole genome shotgun (WGS) entry which is preliminary data.</text>
</comment>
<name>A0A834SEZ7_9FABA</name>
<reference evidence="1" key="1">
    <citation type="submission" date="2020-09" db="EMBL/GenBank/DDBJ databases">
        <title>Genome-Enabled Discovery of Anthraquinone Biosynthesis in Senna tora.</title>
        <authorList>
            <person name="Kang S.-H."/>
            <person name="Pandey R.P."/>
            <person name="Lee C.-M."/>
            <person name="Sim J.-S."/>
            <person name="Jeong J.-T."/>
            <person name="Choi B.-S."/>
            <person name="Jung M."/>
            <person name="Ginzburg D."/>
            <person name="Zhao K."/>
            <person name="Won S.Y."/>
            <person name="Oh T.-J."/>
            <person name="Yu Y."/>
            <person name="Kim N.-H."/>
            <person name="Lee O.R."/>
            <person name="Lee T.-H."/>
            <person name="Bashyal P."/>
            <person name="Kim T.-S."/>
            <person name="Lee W.-H."/>
            <person name="Kawkins C."/>
            <person name="Kim C.-K."/>
            <person name="Kim J.S."/>
            <person name="Ahn B.O."/>
            <person name="Rhee S.Y."/>
            <person name="Sohng J.K."/>
        </authorList>
    </citation>
    <scope>NUCLEOTIDE SEQUENCE</scope>
    <source>
        <tissue evidence="1">Leaf</tissue>
    </source>
</reference>
<keyword evidence="2" id="KW-1185">Reference proteome</keyword>